<keyword evidence="2" id="KW-1015">Disulfide bond</keyword>
<evidence type="ECO:0000256" key="1">
    <source>
        <dbReference type="ARBA" id="ARBA00022572"/>
    </source>
</evidence>
<dbReference type="InterPro" id="IPR038178">
    <property type="entry name" value="Kringle_sf"/>
</dbReference>
<dbReference type="InterPro" id="IPR050759">
    <property type="entry name" value="Serine_protease_kringle"/>
</dbReference>
<keyword evidence="6" id="KW-1185">Reference proteome</keyword>
<evidence type="ECO:0000259" key="5">
    <source>
        <dbReference type="PROSITE" id="PS50070"/>
    </source>
</evidence>
<evidence type="ECO:0000256" key="3">
    <source>
        <dbReference type="PROSITE-ProRule" id="PRU00121"/>
    </source>
</evidence>
<organism evidence="6 7">
    <name type="scientific">Branchiostoma floridae</name>
    <name type="common">Florida lancelet</name>
    <name type="synonym">Amphioxus</name>
    <dbReference type="NCBI Taxonomy" id="7739"/>
    <lineage>
        <taxon>Eukaryota</taxon>
        <taxon>Metazoa</taxon>
        <taxon>Chordata</taxon>
        <taxon>Cephalochordata</taxon>
        <taxon>Leptocardii</taxon>
        <taxon>Amphioxiformes</taxon>
        <taxon>Branchiostomatidae</taxon>
        <taxon>Branchiostoma</taxon>
    </lineage>
</organism>
<feature type="compositionally biased region" description="Polar residues" evidence="4">
    <location>
        <begin position="350"/>
        <end position="359"/>
    </location>
</feature>
<evidence type="ECO:0000313" key="6">
    <source>
        <dbReference type="Proteomes" id="UP000001554"/>
    </source>
</evidence>
<comment type="caution">
    <text evidence="3">Lacks conserved residue(s) required for the propagation of feature annotation.</text>
</comment>
<dbReference type="InterPro" id="IPR013806">
    <property type="entry name" value="Kringle-like"/>
</dbReference>
<dbReference type="GO" id="GO:0005102">
    <property type="term" value="F:signaling receptor binding"/>
    <property type="evidence" value="ECO:0000318"/>
    <property type="project" value="GO_Central"/>
</dbReference>
<feature type="domain" description="Kringle" evidence="5">
    <location>
        <begin position="26"/>
        <end position="93"/>
    </location>
</feature>
<dbReference type="SUPFAM" id="SSF57440">
    <property type="entry name" value="Kringle-like"/>
    <property type="match status" value="1"/>
</dbReference>
<dbReference type="Pfam" id="PF00051">
    <property type="entry name" value="Kringle"/>
    <property type="match status" value="1"/>
</dbReference>
<keyword evidence="1 3" id="KW-0420">Kringle</keyword>
<name>A0A9J7NDF9_BRAFL</name>
<accession>A0A9J7NDF9</accession>
<sequence length="477" mass="53076">MAVNAAATVDTGAGTEDAMDALVVRKCVVANGMTYRGTVSVTKRGRTCQRWDSQTPHQHPWTPAKYPKAGLEQNYCRNPDGETEGVYMKGNPWQCDCEFLSAYNTFPPAITLQLSNPSMTCSSPWQHMNQLVSMVAHVSGCTKSYVSNGIEKGTNINGYNKNKEGVKNLLKTRRPNLRLQKKTSQPLPQIRPQPTVRLKPTTMQTTTQNDYQKNLDIDKVPSRKPRDNRENKNPNQRKTFPSFSSNRPQPVTEMAGGPRVTAEEGKFITTTRHGYRKNPHIGKTAFSKLATGRLVTAEERTKMTTTESTRRDGTTSFDVDAIRTSTLARHYSQSTEPFTDKNHGTLGQDAPTSQRTTSEWPKFGARPTDNDPVFAQESSDKARGTLEHKMLTNRPTTSELPKPDVHPIDNDMNPDQDLSKTNDTITGSPQYPATSAVTSATLKLLTPFPSARLMKKHYVKMSKTTTYGATEIQIIGF</sequence>
<dbReference type="KEGG" id="bfo:118432813"/>
<dbReference type="PROSITE" id="PS50070">
    <property type="entry name" value="KRINGLE_2"/>
    <property type="match status" value="1"/>
</dbReference>
<evidence type="ECO:0000256" key="4">
    <source>
        <dbReference type="SAM" id="MobiDB-lite"/>
    </source>
</evidence>
<feature type="compositionally biased region" description="Polar residues" evidence="4">
    <location>
        <begin position="419"/>
        <end position="430"/>
    </location>
</feature>
<dbReference type="OMA" id="TTSEWPK"/>
<gene>
    <name evidence="7" type="primary">LOC118432813</name>
</gene>
<dbReference type="GO" id="GO:0004175">
    <property type="term" value="F:endopeptidase activity"/>
    <property type="evidence" value="ECO:0000318"/>
    <property type="project" value="GO_Central"/>
</dbReference>
<dbReference type="PANTHER" id="PTHR24261:SF7">
    <property type="entry name" value="KRINGLE DOMAIN-CONTAINING PROTEIN"/>
    <property type="match status" value="1"/>
</dbReference>
<feature type="region of interest" description="Disordered" evidence="4">
    <location>
        <begin position="328"/>
        <end position="430"/>
    </location>
</feature>
<protein>
    <submittedName>
        <fullName evidence="7">Uncharacterized protein LOC118432813</fullName>
    </submittedName>
</protein>
<feature type="compositionally biased region" description="Polar residues" evidence="4">
    <location>
        <begin position="328"/>
        <end position="337"/>
    </location>
</feature>
<feature type="compositionally biased region" description="Basic and acidic residues" evidence="4">
    <location>
        <begin position="301"/>
        <end position="313"/>
    </location>
</feature>
<dbReference type="CDD" id="cd00108">
    <property type="entry name" value="KR"/>
    <property type="match status" value="1"/>
</dbReference>
<dbReference type="AlphaFoldDB" id="A0A9J7NDF9"/>
<feature type="compositionally biased region" description="Basic and acidic residues" evidence="4">
    <location>
        <begin position="213"/>
        <end position="232"/>
    </location>
</feature>
<dbReference type="GO" id="GO:0005615">
    <property type="term" value="C:extracellular space"/>
    <property type="evidence" value="ECO:0000318"/>
    <property type="project" value="GO_Central"/>
</dbReference>
<dbReference type="SMART" id="SM00130">
    <property type="entry name" value="KR"/>
    <property type="match status" value="1"/>
</dbReference>
<evidence type="ECO:0000313" key="7">
    <source>
        <dbReference type="RefSeq" id="XP_035700325.1"/>
    </source>
</evidence>
<reference evidence="6" key="1">
    <citation type="journal article" date="2020" name="Nat. Ecol. Evol.">
        <title>Deeply conserved synteny resolves early events in vertebrate evolution.</title>
        <authorList>
            <person name="Simakov O."/>
            <person name="Marletaz F."/>
            <person name="Yue J.X."/>
            <person name="O'Connell B."/>
            <person name="Jenkins J."/>
            <person name="Brandt A."/>
            <person name="Calef R."/>
            <person name="Tung C.H."/>
            <person name="Huang T.K."/>
            <person name="Schmutz J."/>
            <person name="Satoh N."/>
            <person name="Yu J.K."/>
            <person name="Putnam N.H."/>
            <person name="Green R.E."/>
            <person name="Rokhsar D.S."/>
        </authorList>
    </citation>
    <scope>NUCLEOTIDE SEQUENCE [LARGE SCALE GENOMIC DNA]</scope>
    <source>
        <strain evidence="6">S238N-H82</strain>
    </source>
</reference>
<dbReference type="GeneID" id="118432813"/>
<feature type="region of interest" description="Disordered" evidence="4">
    <location>
        <begin position="301"/>
        <end position="320"/>
    </location>
</feature>
<feature type="compositionally biased region" description="Basic and acidic residues" evidence="4">
    <location>
        <begin position="378"/>
        <end position="390"/>
    </location>
</feature>
<feature type="compositionally biased region" description="Polar residues" evidence="4">
    <location>
        <begin position="201"/>
        <end position="212"/>
    </location>
</feature>
<dbReference type="InterPro" id="IPR000001">
    <property type="entry name" value="Kringle"/>
</dbReference>
<feature type="compositionally biased region" description="Polar residues" evidence="4">
    <location>
        <begin position="233"/>
        <end position="249"/>
    </location>
</feature>
<dbReference type="Gene3D" id="2.40.20.10">
    <property type="entry name" value="Plasminogen Kringle 4"/>
    <property type="match status" value="1"/>
</dbReference>
<dbReference type="PANTHER" id="PTHR24261">
    <property type="entry name" value="PLASMINOGEN-RELATED"/>
    <property type="match status" value="1"/>
</dbReference>
<feature type="region of interest" description="Disordered" evidence="4">
    <location>
        <begin position="171"/>
        <end position="262"/>
    </location>
</feature>
<dbReference type="Proteomes" id="UP000001554">
    <property type="component" value="Chromosome 16"/>
</dbReference>
<proteinExistence type="predicted"/>
<dbReference type="PRINTS" id="PR00018">
    <property type="entry name" value="KRINGLE"/>
</dbReference>
<feature type="compositionally biased region" description="Basic residues" evidence="4">
    <location>
        <begin position="171"/>
        <end position="181"/>
    </location>
</feature>
<dbReference type="RefSeq" id="XP_035700325.1">
    <property type="nucleotide sequence ID" value="XM_035844432.1"/>
</dbReference>
<reference evidence="7" key="2">
    <citation type="submission" date="2025-08" db="UniProtKB">
        <authorList>
            <consortium name="RefSeq"/>
        </authorList>
    </citation>
    <scope>IDENTIFICATION</scope>
    <source>
        <strain evidence="7">S238N-H82</strain>
        <tissue evidence="7">Testes</tissue>
    </source>
</reference>
<evidence type="ECO:0000256" key="2">
    <source>
        <dbReference type="ARBA" id="ARBA00023157"/>
    </source>
</evidence>